<feature type="transmembrane region" description="Helical" evidence="1">
    <location>
        <begin position="6"/>
        <end position="25"/>
    </location>
</feature>
<dbReference type="Gene3D" id="3.10.450.10">
    <property type="match status" value="1"/>
</dbReference>
<sequence length="130" mass="15094">MNFLNVIIFITFTFFLTSGAFYIPFKHKSYDIWKEKNPTSSKIKKLAKESVNYYNREHGTKYFLDCVLRAGKEYVNGLAHYFLKILGIENCGHDGEVCSEIFYSNVYDNGKRLNHKYNFSVDTKGSAPSF</sequence>
<proteinExistence type="predicted"/>
<evidence type="ECO:0000313" key="2">
    <source>
        <dbReference type="Proteomes" id="UP000046392"/>
    </source>
</evidence>
<dbReference type="WBParaSite" id="SPAL_0000808900.1">
    <property type="protein sequence ID" value="SPAL_0000808900.1"/>
    <property type="gene ID" value="SPAL_0000808900"/>
</dbReference>
<protein>
    <submittedName>
        <fullName evidence="3">Cystatin domain-containing protein</fullName>
    </submittedName>
</protein>
<organism evidence="2 3">
    <name type="scientific">Strongyloides papillosus</name>
    <name type="common">Intestinal threadworm</name>
    <dbReference type="NCBI Taxonomy" id="174720"/>
    <lineage>
        <taxon>Eukaryota</taxon>
        <taxon>Metazoa</taxon>
        <taxon>Ecdysozoa</taxon>
        <taxon>Nematoda</taxon>
        <taxon>Chromadorea</taxon>
        <taxon>Rhabditida</taxon>
        <taxon>Tylenchina</taxon>
        <taxon>Panagrolaimomorpha</taxon>
        <taxon>Strongyloidoidea</taxon>
        <taxon>Strongyloididae</taxon>
        <taxon>Strongyloides</taxon>
    </lineage>
</organism>
<dbReference type="SUPFAM" id="SSF54403">
    <property type="entry name" value="Cystatin/monellin"/>
    <property type="match status" value="1"/>
</dbReference>
<name>A0A0N5BQC3_STREA</name>
<evidence type="ECO:0000313" key="3">
    <source>
        <dbReference type="WBParaSite" id="SPAL_0000808900.1"/>
    </source>
</evidence>
<keyword evidence="1" id="KW-0812">Transmembrane</keyword>
<dbReference type="AlphaFoldDB" id="A0A0N5BQC3"/>
<keyword evidence="1" id="KW-1133">Transmembrane helix</keyword>
<reference evidence="3" key="1">
    <citation type="submission" date="2017-02" db="UniProtKB">
        <authorList>
            <consortium name="WormBaseParasite"/>
        </authorList>
    </citation>
    <scope>IDENTIFICATION</scope>
</reference>
<keyword evidence="2" id="KW-1185">Reference proteome</keyword>
<keyword evidence="1" id="KW-0472">Membrane</keyword>
<accession>A0A0N5BQC3</accession>
<dbReference type="InterPro" id="IPR046350">
    <property type="entry name" value="Cystatin_sf"/>
</dbReference>
<dbReference type="Proteomes" id="UP000046392">
    <property type="component" value="Unplaced"/>
</dbReference>
<evidence type="ECO:0000256" key="1">
    <source>
        <dbReference type="SAM" id="Phobius"/>
    </source>
</evidence>